<dbReference type="GO" id="GO:0016491">
    <property type="term" value="F:oxidoreductase activity"/>
    <property type="evidence" value="ECO:0007669"/>
    <property type="project" value="InterPro"/>
</dbReference>
<proteinExistence type="predicted"/>
<dbReference type="InterPro" id="IPR011179">
    <property type="entry name" value="IPdP_isomerase"/>
</dbReference>
<keyword evidence="6" id="KW-0460">Magnesium</keyword>
<dbReference type="InterPro" id="IPR000262">
    <property type="entry name" value="FMN-dep_DH"/>
</dbReference>
<dbReference type="Pfam" id="PF01070">
    <property type="entry name" value="FMN_dh"/>
    <property type="match status" value="1"/>
</dbReference>
<dbReference type="GO" id="GO:0004452">
    <property type="term" value="F:isopentenyl-diphosphate delta-isomerase activity"/>
    <property type="evidence" value="ECO:0007669"/>
    <property type="project" value="InterPro"/>
</dbReference>
<dbReference type="GO" id="GO:0010181">
    <property type="term" value="F:FMN binding"/>
    <property type="evidence" value="ECO:0007669"/>
    <property type="project" value="InterPro"/>
</dbReference>
<evidence type="ECO:0000256" key="2">
    <source>
        <dbReference type="ARBA" id="ARBA00022490"/>
    </source>
</evidence>
<keyword evidence="4" id="KW-0288">FMN</keyword>
<dbReference type="RefSeq" id="WP_156683678.1">
    <property type="nucleotide sequence ID" value="NZ_CABWIB010000001.1"/>
</dbReference>
<sequence length="316" mass="36195">MRKIEHIKYALLCEKKEVLENVFLEYNSLIDFGIEDVDLSTSFCDINFKYPIYINAMTGGSDESDNINKRLYNIAKKIDIFMFSGSYSPNLSENSYYYPKKMGANLGLDKSLEDFKKCILELEPRIIQAHINPIQELIMHEGDRSFNYKEKIKDLVANIDIPLIIKETGYGMSKSTIDELVKLGVKTIDLSSNDGTNFSRIEDMRNNKNREHLYNLGYKLEDSMINASEYIDKIEVLASGGISNSLEIVKALAMGAKSVGISAYILKKIYNNESDDDIINDLNEMIYEIKLLILSTNSKNLTELKGKWYFRNRSVK</sequence>
<dbReference type="EMBL" id="CABWIB010000001">
    <property type="protein sequence ID" value="VWL85703.1"/>
    <property type="molecule type" value="Genomic_DNA"/>
</dbReference>
<dbReference type="GO" id="GO:0008299">
    <property type="term" value="P:isoprenoid biosynthetic process"/>
    <property type="evidence" value="ECO:0007669"/>
    <property type="project" value="UniProtKB-KW"/>
</dbReference>
<comment type="cofactor">
    <cofactor evidence="1">
        <name>FMN</name>
        <dbReference type="ChEBI" id="CHEBI:58210"/>
    </cofactor>
</comment>
<evidence type="ECO:0000256" key="9">
    <source>
        <dbReference type="ARBA" id="ARBA00023235"/>
    </source>
</evidence>
<feature type="domain" description="FMN-dependent dehydrogenase" evidence="11">
    <location>
        <begin position="132"/>
        <end position="262"/>
    </location>
</feature>
<evidence type="ECO:0000256" key="1">
    <source>
        <dbReference type="ARBA" id="ARBA00001917"/>
    </source>
</evidence>
<accession>A0A6I8MBX2</accession>
<comment type="subunit">
    <text evidence="10">Homooctamer. Dimer of tetramers.</text>
</comment>
<evidence type="ECO:0000256" key="10">
    <source>
        <dbReference type="ARBA" id="ARBA00025810"/>
    </source>
</evidence>
<evidence type="ECO:0000313" key="13">
    <source>
        <dbReference type="Proteomes" id="UP000419017"/>
    </source>
</evidence>
<dbReference type="GO" id="GO:0046872">
    <property type="term" value="F:metal ion binding"/>
    <property type="evidence" value="ECO:0007669"/>
    <property type="project" value="UniProtKB-KW"/>
</dbReference>
<evidence type="ECO:0000256" key="3">
    <source>
        <dbReference type="ARBA" id="ARBA00022630"/>
    </source>
</evidence>
<gene>
    <name evidence="12" type="ORF">OMES3154_00989</name>
</gene>
<protein>
    <submittedName>
        <fullName evidence="12">Isopentenyl pyrophosphate isomerase</fullName>
    </submittedName>
</protein>
<keyword evidence="7" id="KW-0521">NADP</keyword>
<evidence type="ECO:0000256" key="8">
    <source>
        <dbReference type="ARBA" id="ARBA00023229"/>
    </source>
</evidence>
<evidence type="ECO:0000256" key="7">
    <source>
        <dbReference type="ARBA" id="ARBA00022857"/>
    </source>
</evidence>
<dbReference type="Gene3D" id="3.20.20.70">
    <property type="entry name" value="Aldolase class I"/>
    <property type="match status" value="1"/>
</dbReference>
<organism evidence="12 13">
    <name type="scientific">Oceanivirga miroungae</name>
    <dbReference type="NCBI Taxonomy" id="1130046"/>
    <lineage>
        <taxon>Bacteria</taxon>
        <taxon>Fusobacteriati</taxon>
        <taxon>Fusobacteriota</taxon>
        <taxon>Fusobacteriia</taxon>
        <taxon>Fusobacteriales</taxon>
        <taxon>Leptotrichiaceae</taxon>
        <taxon>Oceanivirga</taxon>
    </lineage>
</organism>
<keyword evidence="8" id="KW-0414">Isoprene biosynthesis</keyword>
<dbReference type="PANTHER" id="PTHR43665">
    <property type="entry name" value="ISOPENTENYL-DIPHOSPHATE DELTA-ISOMERASE"/>
    <property type="match status" value="1"/>
</dbReference>
<keyword evidence="13" id="KW-1185">Reference proteome</keyword>
<dbReference type="InterPro" id="IPR013785">
    <property type="entry name" value="Aldolase_TIM"/>
</dbReference>
<evidence type="ECO:0000256" key="4">
    <source>
        <dbReference type="ARBA" id="ARBA00022643"/>
    </source>
</evidence>
<evidence type="ECO:0000256" key="6">
    <source>
        <dbReference type="ARBA" id="ARBA00022842"/>
    </source>
</evidence>
<keyword evidence="2" id="KW-0963">Cytoplasm</keyword>
<dbReference type="SUPFAM" id="SSF51395">
    <property type="entry name" value="FMN-linked oxidoreductases"/>
    <property type="match status" value="1"/>
</dbReference>
<evidence type="ECO:0000259" key="11">
    <source>
        <dbReference type="Pfam" id="PF01070"/>
    </source>
</evidence>
<name>A0A6I8MBX2_9FUSO</name>
<evidence type="ECO:0000313" key="12">
    <source>
        <dbReference type="EMBL" id="VWL85703.1"/>
    </source>
</evidence>
<keyword evidence="5" id="KW-0479">Metal-binding</keyword>
<dbReference type="Proteomes" id="UP000419017">
    <property type="component" value="Unassembled WGS sequence"/>
</dbReference>
<keyword evidence="3" id="KW-0285">Flavoprotein</keyword>
<reference evidence="12 13" key="1">
    <citation type="submission" date="2019-10" db="EMBL/GenBank/DDBJ databases">
        <authorList>
            <person name="Blom J."/>
        </authorList>
    </citation>
    <scope>NUCLEOTIDE SEQUENCE [LARGE SCALE GENOMIC DNA]</scope>
    <source>
        <strain evidence="12 13">ES3154-GLU</strain>
    </source>
</reference>
<keyword evidence="9 12" id="KW-0413">Isomerase</keyword>
<dbReference type="AlphaFoldDB" id="A0A6I8MBX2"/>
<evidence type="ECO:0000256" key="5">
    <source>
        <dbReference type="ARBA" id="ARBA00022723"/>
    </source>
</evidence>
<dbReference type="PANTHER" id="PTHR43665:SF1">
    <property type="entry name" value="ISOPENTENYL-DIPHOSPHATE DELTA-ISOMERASE"/>
    <property type="match status" value="1"/>
</dbReference>